<dbReference type="PANTHER" id="PTHR35011">
    <property type="entry name" value="2,3-DIKETO-L-GULONATE TRAP TRANSPORTER SMALL PERMEASE PROTEIN YIAM"/>
    <property type="match status" value="1"/>
</dbReference>
<evidence type="ECO:0000256" key="7">
    <source>
        <dbReference type="ARBA" id="ARBA00023136"/>
    </source>
</evidence>
<comment type="caution">
    <text evidence="12">The sequence shown here is derived from an EMBL/GenBank/DDBJ whole genome shotgun (WGS) entry which is preliminary data.</text>
</comment>
<evidence type="ECO:0000313" key="13">
    <source>
        <dbReference type="Proteomes" id="UP000294621"/>
    </source>
</evidence>
<comment type="subcellular location">
    <subcellularLocation>
        <location evidence="1">Cell inner membrane</location>
        <topology evidence="1">Multi-pass membrane protein</topology>
    </subcellularLocation>
</comment>
<dbReference type="OrthoDB" id="4964541at2"/>
<organism evidence="12 13">
    <name type="scientific">Arthrobacter nitrophenolicus</name>
    <dbReference type="NCBI Taxonomy" id="683150"/>
    <lineage>
        <taxon>Bacteria</taxon>
        <taxon>Bacillati</taxon>
        <taxon>Actinomycetota</taxon>
        <taxon>Actinomycetes</taxon>
        <taxon>Micrococcales</taxon>
        <taxon>Micrococcaceae</taxon>
        <taxon>Arthrobacter</taxon>
    </lineage>
</organism>
<evidence type="ECO:0000256" key="6">
    <source>
        <dbReference type="ARBA" id="ARBA00022989"/>
    </source>
</evidence>
<keyword evidence="7 10" id="KW-0472">Membrane</keyword>
<evidence type="ECO:0000256" key="5">
    <source>
        <dbReference type="ARBA" id="ARBA00022692"/>
    </source>
</evidence>
<keyword evidence="2" id="KW-0813">Transport</keyword>
<keyword evidence="3" id="KW-1003">Cell membrane</keyword>
<keyword evidence="4" id="KW-0997">Cell inner membrane</keyword>
<reference evidence="12 13" key="1">
    <citation type="submission" date="2019-03" db="EMBL/GenBank/DDBJ databases">
        <title>Genome Sequencing and Assembly of Various Microbes Isolated from Partially Reclaimed Soil and Acid Mine Drainage (AMD) Site.</title>
        <authorList>
            <person name="Steinbock B."/>
            <person name="Bechtold R."/>
            <person name="Sevigny J.L."/>
            <person name="Thomas D."/>
            <person name="Cuthill L.R."/>
            <person name="Aveiro Johannsen E.J."/>
            <person name="Thomas K."/>
            <person name="Ghosh A."/>
        </authorList>
    </citation>
    <scope>NUCLEOTIDE SEQUENCE [LARGE SCALE GENOMIC DNA]</scope>
    <source>
        <strain evidence="12 13">S-A1</strain>
    </source>
</reference>
<proteinExistence type="inferred from homology"/>
<evidence type="ECO:0000256" key="2">
    <source>
        <dbReference type="ARBA" id="ARBA00022448"/>
    </source>
</evidence>
<sequence>MTGPVQETSSVHDDGTTPVRGAEHQAAEDSIQVVPVSDVSEPHGLIWKAVDALLFVGICAMLLSLAAQMVSRQMGASLSWTEELTRFLFMDTTFLGMAAGFRAAVHPRVNFVVAWGPAWLKKVSMHLYAVCGTVFFSVLIYKTWELMLQQYAAGESSPALGLKMFLVTLPLVISAALAIVAHITTVYFSPYMRKRILKGEMIAS</sequence>
<dbReference type="Proteomes" id="UP000294621">
    <property type="component" value="Unassembled WGS sequence"/>
</dbReference>
<dbReference type="GO" id="GO:0005886">
    <property type="term" value="C:plasma membrane"/>
    <property type="evidence" value="ECO:0007669"/>
    <property type="project" value="UniProtKB-SubCell"/>
</dbReference>
<dbReference type="Pfam" id="PF04290">
    <property type="entry name" value="DctQ"/>
    <property type="match status" value="1"/>
</dbReference>
<dbReference type="AlphaFoldDB" id="A0A4V3B207"/>
<evidence type="ECO:0000256" key="3">
    <source>
        <dbReference type="ARBA" id="ARBA00022475"/>
    </source>
</evidence>
<protein>
    <submittedName>
        <fullName evidence="12">TRAP transporter small permease</fullName>
    </submittedName>
</protein>
<feature type="region of interest" description="Disordered" evidence="9">
    <location>
        <begin position="1"/>
        <end position="29"/>
    </location>
</feature>
<feature type="transmembrane region" description="Helical" evidence="10">
    <location>
        <begin position="125"/>
        <end position="144"/>
    </location>
</feature>
<evidence type="ECO:0000256" key="4">
    <source>
        <dbReference type="ARBA" id="ARBA00022519"/>
    </source>
</evidence>
<keyword evidence="6 10" id="KW-1133">Transmembrane helix</keyword>
<evidence type="ECO:0000256" key="9">
    <source>
        <dbReference type="SAM" id="MobiDB-lite"/>
    </source>
</evidence>
<feature type="domain" description="Tripartite ATP-independent periplasmic transporters DctQ component" evidence="11">
    <location>
        <begin position="61"/>
        <end position="186"/>
    </location>
</feature>
<evidence type="ECO:0000256" key="8">
    <source>
        <dbReference type="ARBA" id="ARBA00038436"/>
    </source>
</evidence>
<accession>A0A4V3B207</accession>
<gene>
    <name evidence="12" type="ORF">E2R57_06815</name>
</gene>
<feature type="transmembrane region" description="Helical" evidence="10">
    <location>
        <begin position="45"/>
        <end position="66"/>
    </location>
</feature>
<feature type="transmembrane region" description="Helical" evidence="10">
    <location>
        <begin position="165"/>
        <end position="188"/>
    </location>
</feature>
<dbReference type="STRING" id="683150.G205_08288"/>
<evidence type="ECO:0000256" key="1">
    <source>
        <dbReference type="ARBA" id="ARBA00004429"/>
    </source>
</evidence>
<evidence type="ECO:0000256" key="10">
    <source>
        <dbReference type="SAM" id="Phobius"/>
    </source>
</evidence>
<dbReference type="InterPro" id="IPR007387">
    <property type="entry name" value="TRAP_DctQ"/>
</dbReference>
<dbReference type="InterPro" id="IPR055348">
    <property type="entry name" value="DctQ"/>
</dbReference>
<evidence type="ECO:0000259" key="11">
    <source>
        <dbReference type="Pfam" id="PF04290"/>
    </source>
</evidence>
<name>A0A4V3B207_9MICC</name>
<comment type="similarity">
    <text evidence="8">Belongs to the TRAP transporter small permease family.</text>
</comment>
<keyword evidence="5 10" id="KW-0812">Transmembrane</keyword>
<feature type="compositionally biased region" description="Basic and acidic residues" evidence="9">
    <location>
        <begin position="10"/>
        <end position="27"/>
    </location>
</feature>
<evidence type="ECO:0000313" key="12">
    <source>
        <dbReference type="EMBL" id="TDL38658.1"/>
    </source>
</evidence>
<dbReference type="EMBL" id="SMZQ01000003">
    <property type="protein sequence ID" value="TDL38658.1"/>
    <property type="molecule type" value="Genomic_DNA"/>
</dbReference>